<evidence type="ECO:0000313" key="1">
    <source>
        <dbReference type="EMBL" id="GAU90468.1"/>
    </source>
</evidence>
<accession>A0A1D1UWD2</accession>
<comment type="caution">
    <text evidence="1">The sequence shown here is derived from an EMBL/GenBank/DDBJ whole genome shotgun (WGS) entry which is preliminary data.</text>
</comment>
<gene>
    <name evidence="1" type="primary">RvY_02877-1</name>
    <name evidence="1" type="synonym">RvY_02877.1</name>
    <name evidence="1" type="ORF">RvY_02877</name>
</gene>
<protein>
    <submittedName>
        <fullName evidence="1">Uncharacterized protein</fullName>
    </submittedName>
</protein>
<evidence type="ECO:0000313" key="2">
    <source>
        <dbReference type="Proteomes" id="UP000186922"/>
    </source>
</evidence>
<dbReference type="AlphaFoldDB" id="A0A1D1UWD2"/>
<feature type="non-terminal residue" evidence="1">
    <location>
        <position position="1"/>
    </location>
</feature>
<sequence length="48" mass="5373">EHKVIDDNVGHSALHFQVATCNVVRAMLKLHWQTALETDCSKTIHGCD</sequence>
<proteinExistence type="predicted"/>
<organism evidence="1 2">
    <name type="scientific">Ramazzottius varieornatus</name>
    <name type="common">Water bear</name>
    <name type="synonym">Tardigrade</name>
    <dbReference type="NCBI Taxonomy" id="947166"/>
    <lineage>
        <taxon>Eukaryota</taxon>
        <taxon>Metazoa</taxon>
        <taxon>Ecdysozoa</taxon>
        <taxon>Tardigrada</taxon>
        <taxon>Eutardigrada</taxon>
        <taxon>Parachela</taxon>
        <taxon>Hypsibioidea</taxon>
        <taxon>Ramazzottiidae</taxon>
        <taxon>Ramazzottius</taxon>
    </lineage>
</organism>
<name>A0A1D1UWD2_RAMVA</name>
<keyword evidence="2" id="KW-1185">Reference proteome</keyword>
<reference evidence="1 2" key="1">
    <citation type="journal article" date="2016" name="Nat. Commun.">
        <title>Extremotolerant tardigrade genome and improved radiotolerance of human cultured cells by tardigrade-unique protein.</title>
        <authorList>
            <person name="Hashimoto T."/>
            <person name="Horikawa D.D."/>
            <person name="Saito Y."/>
            <person name="Kuwahara H."/>
            <person name="Kozuka-Hata H."/>
            <person name="Shin-I T."/>
            <person name="Minakuchi Y."/>
            <person name="Ohishi K."/>
            <person name="Motoyama A."/>
            <person name="Aizu T."/>
            <person name="Enomoto A."/>
            <person name="Kondo K."/>
            <person name="Tanaka S."/>
            <person name="Hara Y."/>
            <person name="Koshikawa S."/>
            <person name="Sagara H."/>
            <person name="Miura T."/>
            <person name="Yokobori S."/>
            <person name="Miyagawa K."/>
            <person name="Suzuki Y."/>
            <person name="Kubo T."/>
            <person name="Oyama M."/>
            <person name="Kohara Y."/>
            <person name="Fujiyama A."/>
            <person name="Arakawa K."/>
            <person name="Katayama T."/>
            <person name="Toyoda A."/>
            <person name="Kunieda T."/>
        </authorList>
    </citation>
    <scope>NUCLEOTIDE SEQUENCE [LARGE SCALE GENOMIC DNA]</scope>
    <source>
        <strain evidence="1 2">YOKOZUNA-1</strain>
    </source>
</reference>
<dbReference type="EMBL" id="BDGG01000001">
    <property type="protein sequence ID" value="GAU90468.1"/>
    <property type="molecule type" value="Genomic_DNA"/>
</dbReference>
<dbReference type="Proteomes" id="UP000186922">
    <property type="component" value="Unassembled WGS sequence"/>
</dbReference>